<keyword evidence="3" id="KW-0812">Transmembrane</keyword>
<evidence type="ECO:0000313" key="6">
    <source>
        <dbReference type="Proteomes" id="UP000184211"/>
    </source>
</evidence>
<keyword evidence="3" id="KW-0472">Membrane</keyword>
<accession>A0A1M5P670</accession>
<name>A0A1M5P670_9RHOB</name>
<comment type="similarity">
    <text evidence="1">Belongs to the bacterial sugar transferase family.</text>
</comment>
<evidence type="ECO:0000313" key="5">
    <source>
        <dbReference type="EMBL" id="SHG97262.1"/>
    </source>
</evidence>
<dbReference type="GO" id="GO:0016780">
    <property type="term" value="F:phosphotransferase activity, for other substituted phosphate groups"/>
    <property type="evidence" value="ECO:0007669"/>
    <property type="project" value="TreeGrafter"/>
</dbReference>
<dbReference type="PANTHER" id="PTHR30576:SF0">
    <property type="entry name" value="UNDECAPRENYL-PHOSPHATE N-ACETYLGALACTOSAMINYL 1-PHOSPHATE TRANSFERASE-RELATED"/>
    <property type="match status" value="1"/>
</dbReference>
<keyword evidence="5" id="KW-0808">Transferase</keyword>
<gene>
    <name evidence="5" type="ORF">SAMN04488044_1724</name>
</gene>
<dbReference type="Proteomes" id="UP000184211">
    <property type="component" value="Unassembled WGS sequence"/>
</dbReference>
<dbReference type="GO" id="GO:0000271">
    <property type="term" value="P:polysaccharide biosynthetic process"/>
    <property type="evidence" value="ECO:0007669"/>
    <property type="project" value="UniProtKB-KW"/>
</dbReference>
<evidence type="ECO:0000259" key="4">
    <source>
        <dbReference type="Pfam" id="PF02397"/>
    </source>
</evidence>
<keyword evidence="3" id="KW-1133">Transmembrane helix</keyword>
<keyword evidence="6" id="KW-1185">Reference proteome</keyword>
<feature type="transmembrane region" description="Helical" evidence="3">
    <location>
        <begin position="46"/>
        <end position="70"/>
    </location>
</feature>
<dbReference type="EMBL" id="FQWM01000002">
    <property type="protein sequence ID" value="SHG97262.1"/>
    <property type="molecule type" value="Genomic_DNA"/>
</dbReference>
<keyword evidence="2" id="KW-0270">Exopolysaccharide synthesis</keyword>
<dbReference type="AlphaFoldDB" id="A0A1M5P670"/>
<sequence>MHCLIPTATLRAGNLSVLLFDRKHRVIEAKTSHGRKMTPAKRAFDLIFAALMLPFLLPVIVLTAIAALVLQGRPIFYVSERMKTADQGFALYKFRTMTSDPSDSGASGGHKEARVTPLGRIMRKFRLDELPQLLNVIKGDMTYVGPRPPLRRYVELRPDLYSEVLSCRPGITGLASVVYHKEEARLLKTSRSSEENERIYLNRCVPRKARIDLLYKKHRSVCLDMRIILATLSRKIRPLPKI</sequence>
<evidence type="ECO:0000256" key="3">
    <source>
        <dbReference type="SAM" id="Phobius"/>
    </source>
</evidence>
<dbReference type="InterPro" id="IPR003362">
    <property type="entry name" value="Bact_transf"/>
</dbReference>
<reference evidence="6" key="1">
    <citation type="submission" date="2016-11" db="EMBL/GenBank/DDBJ databases">
        <authorList>
            <person name="Varghese N."/>
            <person name="Submissions S."/>
        </authorList>
    </citation>
    <scope>NUCLEOTIDE SEQUENCE [LARGE SCALE GENOMIC DNA]</scope>
    <source>
        <strain evidence="6">DSM 28223</strain>
    </source>
</reference>
<dbReference type="Pfam" id="PF02397">
    <property type="entry name" value="Bac_transf"/>
    <property type="match status" value="1"/>
</dbReference>
<proteinExistence type="inferred from homology"/>
<dbReference type="PANTHER" id="PTHR30576">
    <property type="entry name" value="COLANIC BIOSYNTHESIS UDP-GLUCOSE LIPID CARRIER TRANSFERASE"/>
    <property type="match status" value="1"/>
</dbReference>
<evidence type="ECO:0000256" key="1">
    <source>
        <dbReference type="ARBA" id="ARBA00006464"/>
    </source>
</evidence>
<feature type="domain" description="Bacterial sugar transferase" evidence="4">
    <location>
        <begin position="41"/>
        <end position="234"/>
    </location>
</feature>
<organism evidence="5 6">
    <name type="scientific">Cognatishimia maritima</name>
    <dbReference type="NCBI Taxonomy" id="870908"/>
    <lineage>
        <taxon>Bacteria</taxon>
        <taxon>Pseudomonadati</taxon>
        <taxon>Pseudomonadota</taxon>
        <taxon>Alphaproteobacteria</taxon>
        <taxon>Rhodobacterales</taxon>
        <taxon>Paracoccaceae</taxon>
        <taxon>Cognatishimia</taxon>
    </lineage>
</organism>
<dbReference type="STRING" id="870908.SAMN04488044_1724"/>
<protein>
    <submittedName>
        <fullName evidence="5">Sugar transferase involved in LPS biosynthesis (Colanic, teichoic acid)</fullName>
    </submittedName>
</protein>
<evidence type="ECO:0000256" key="2">
    <source>
        <dbReference type="ARBA" id="ARBA00023169"/>
    </source>
</evidence>